<keyword evidence="2" id="KW-1185">Reference proteome</keyword>
<sequence>MPWNCKREAQVQTPSNKYNYLELLKSNTNSQAYNIRKEKLECIRYKYA</sequence>
<dbReference type="AlphaFoldDB" id="A0AAD6PTN5"/>
<comment type="caution">
    <text evidence="1">The sequence shown here is derived from an EMBL/GenBank/DDBJ whole genome shotgun (WGS) entry which is preliminary data.</text>
</comment>
<name>A0AAD6PTN5_9ROSI</name>
<evidence type="ECO:0000313" key="1">
    <source>
        <dbReference type="EMBL" id="KAJ6959142.1"/>
    </source>
</evidence>
<protein>
    <submittedName>
        <fullName evidence="1">Uncharacterized protein</fullName>
    </submittedName>
</protein>
<reference evidence="1" key="1">
    <citation type="journal article" date="2023" name="Mol. Ecol. Resour.">
        <title>Chromosome-level genome assembly of a triploid poplar Populus alba 'Berolinensis'.</title>
        <authorList>
            <person name="Chen S."/>
            <person name="Yu Y."/>
            <person name="Wang X."/>
            <person name="Wang S."/>
            <person name="Zhang T."/>
            <person name="Zhou Y."/>
            <person name="He R."/>
            <person name="Meng N."/>
            <person name="Wang Y."/>
            <person name="Liu W."/>
            <person name="Liu Z."/>
            <person name="Liu J."/>
            <person name="Guo Q."/>
            <person name="Huang H."/>
            <person name="Sederoff R.R."/>
            <person name="Wang G."/>
            <person name="Qu G."/>
            <person name="Chen S."/>
        </authorList>
    </citation>
    <scope>NUCLEOTIDE SEQUENCE</scope>
    <source>
        <strain evidence="1">SC-2020</strain>
    </source>
</reference>
<gene>
    <name evidence="1" type="ORF">NC653_037440</name>
</gene>
<evidence type="ECO:0000313" key="2">
    <source>
        <dbReference type="Proteomes" id="UP001164929"/>
    </source>
</evidence>
<proteinExistence type="predicted"/>
<dbReference type="Proteomes" id="UP001164929">
    <property type="component" value="Chromosome 17"/>
</dbReference>
<accession>A0AAD6PTN5</accession>
<dbReference type="EMBL" id="JAQIZT010000017">
    <property type="protein sequence ID" value="KAJ6959142.1"/>
    <property type="molecule type" value="Genomic_DNA"/>
</dbReference>
<organism evidence="1 2">
    <name type="scientific">Populus alba x Populus x berolinensis</name>
    <dbReference type="NCBI Taxonomy" id="444605"/>
    <lineage>
        <taxon>Eukaryota</taxon>
        <taxon>Viridiplantae</taxon>
        <taxon>Streptophyta</taxon>
        <taxon>Embryophyta</taxon>
        <taxon>Tracheophyta</taxon>
        <taxon>Spermatophyta</taxon>
        <taxon>Magnoliopsida</taxon>
        <taxon>eudicotyledons</taxon>
        <taxon>Gunneridae</taxon>
        <taxon>Pentapetalae</taxon>
        <taxon>rosids</taxon>
        <taxon>fabids</taxon>
        <taxon>Malpighiales</taxon>
        <taxon>Salicaceae</taxon>
        <taxon>Saliceae</taxon>
        <taxon>Populus</taxon>
    </lineage>
</organism>